<name>A0A4Z1BRT6_9FLAO</name>
<dbReference type="EMBL" id="SRPE01000007">
    <property type="protein sequence ID" value="TGN26482.1"/>
    <property type="molecule type" value="Genomic_DNA"/>
</dbReference>
<protein>
    <submittedName>
        <fullName evidence="2">dTDP-glucose pyrophosphorylase</fullName>
    </submittedName>
</protein>
<dbReference type="Proteomes" id="UP000297998">
    <property type="component" value="Unassembled WGS sequence"/>
</dbReference>
<evidence type="ECO:0000313" key="2">
    <source>
        <dbReference type="EMBL" id="TGN26482.1"/>
    </source>
</evidence>
<dbReference type="OrthoDB" id="9779926at2"/>
<dbReference type="SUPFAM" id="SSF53448">
    <property type="entry name" value="Nucleotide-diphospho-sugar transferases"/>
    <property type="match status" value="1"/>
</dbReference>
<dbReference type="InterPro" id="IPR029044">
    <property type="entry name" value="Nucleotide-diphossugar_trans"/>
</dbReference>
<accession>A0A4Z1BRT6</accession>
<keyword evidence="3" id="KW-1185">Reference proteome</keyword>
<proteinExistence type="predicted"/>
<evidence type="ECO:0000259" key="1">
    <source>
        <dbReference type="Pfam" id="PF00483"/>
    </source>
</evidence>
<dbReference type="AlphaFoldDB" id="A0A4Z1BRT6"/>
<gene>
    <name evidence="2" type="ORF">E4J94_11395</name>
</gene>
<dbReference type="Gene3D" id="3.90.550.10">
    <property type="entry name" value="Spore Coat Polysaccharide Biosynthesis Protein SpsA, Chain A"/>
    <property type="match status" value="1"/>
</dbReference>
<evidence type="ECO:0000313" key="3">
    <source>
        <dbReference type="Proteomes" id="UP000297998"/>
    </source>
</evidence>
<organism evidence="2 3">
    <name type="scientific">Empedobacter tilapiae</name>
    <dbReference type="NCBI Taxonomy" id="2491114"/>
    <lineage>
        <taxon>Bacteria</taxon>
        <taxon>Pseudomonadati</taxon>
        <taxon>Bacteroidota</taxon>
        <taxon>Flavobacteriia</taxon>
        <taxon>Flavobacteriales</taxon>
        <taxon>Weeksellaceae</taxon>
        <taxon>Empedobacter</taxon>
    </lineage>
</organism>
<dbReference type="Pfam" id="PF00483">
    <property type="entry name" value="NTP_transferase"/>
    <property type="match status" value="1"/>
</dbReference>
<sequence length="305" mass="35076">MMVNLSLVILAGGMGSRYNGQKQVDPIGPSHETLMEYSIFDAFSIGIHHFVFIINQEFDLKTKKYFQNIIERNGGTVEFILQTTYTAVSRSIYDTIENRKKPWGTGHALLIAKSHLSNPFIVINADDFYGRKAFEKAKDLVQQELILPNRYGMVAYKLKNTLSENGSVSRGICTVEKELLSYVVERTNIFVDNEGAIVYENEGANYPLDEESPVSMNFWVLHPSIFRNLEDKFNQFLKENATQLKAEFFLPKVINDMIKEDQLEVIVKKSNENWFGMTYPDDREVVVNSIQNLIENNKYPKTLWS</sequence>
<reference evidence="2 3" key="1">
    <citation type="submission" date="2019-03" db="EMBL/GenBank/DDBJ databases">
        <title>Empedobacter tilapiae sp. nov., isolated from an intestine of Nile tilapia Oreochromis niloticus.</title>
        <authorList>
            <person name="Kim Y.-O."/>
            <person name="Yoon J.-H."/>
        </authorList>
    </citation>
    <scope>NUCLEOTIDE SEQUENCE [LARGE SCALE GENOMIC DNA]</scope>
    <source>
        <strain evidence="2 3">MRS2</strain>
    </source>
</reference>
<comment type="caution">
    <text evidence="2">The sequence shown here is derived from an EMBL/GenBank/DDBJ whole genome shotgun (WGS) entry which is preliminary data.</text>
</comment>
<dbReference type="InterPro" id="IPR005835">
    <property type="entry name" value="NTP_transferase_dom"/>
</dbReference>
<feature type="domain" description="Nucleotidyl transferase" evidence="1">
    <location>
        <begin position="8"/>
        <end position="139"/>
    </location>
</feature>